<sequence length="208" mass="21743">MTIKLICGVALLFAPAASASAQQAAATAPAATDATPARATTLGAYRINPGDELDIFVWGEERLQRSVRVLPDGTFSFPLVGKVDALNALPAEIEARITKGLETQYRTAVPQVTVSVKTPAGLQFSVLGKVRSPGSFNPGRYVNVLEALSLAGGPSEFAQLGNVVIIRKTPTGSQAIRVRLTDLMKGSVGDMSSETLPLVRGGDTVIVP</sequence>
<keyword evidence="1 2" id="KW-0732">Signal</keyword>
<evidence type="ECO:0000259" key="3">
    <source>
        <dbReference type="Pfam" id="PF02563"/>
    </source>
</evidence>
<dbReference type="Proteomes" id="UP000249229">
    <property type="component" value="Unassembled WGS sequence"/>
</dbReference>
<feature type="signal peptide" evidence="2">
    <location>
        <begin position="1"/>
        <end position="19"/>
    </location>
</feature>
<evidence type="ECO:0000313" key="5">
    <source>
        <dbReference type="EMBL" id="PZQ61815.1"/>
    </source>
</evidence>
<dbReference type="EMBL" id="QFQI01000002">
    <property type="protein sequence ID" value="PZQ61815.1"/>
    <property type="molecule type" value="Genomic_DNA"/>
</dbReference>
<evidence type="ECO:0000256" key="2">
    <source>
        <dbReference type="SAM" id="SignalP"/>
    </source>
</evidence>
<dbReference type="InterPro" id="IPR019554">
    <property type="entry name" value="Soluble_ligand-bd"/>
</dbReference>
<keyword evidence="5" id="KW-0813">Transport</keyword>
<dbReference type="InterPro" id="IPR003715">
    <property type="entry name" value="Poly_export_N"/>
</dbReference>
<organism evidence="5 6">
    <name type="scientific">Sphingomonas taxi</name>
    <dbReference type="NCBI Taxonomy" id="1549858"/>
    <lineage>
        <taxon>Bacteria</taxon>
        <taxon>Pseudomonadati</taxon>
        <taxon>Pseudomonadota</taxon>
        <taxon>Alphaproteobacteria</taxon>
        <taxon>Sphingomonadales</taxon>
        <taxon>Sphingomonadaceae</taxon>
        <taxon>Sphingomonas</taxon>
    </lineage>
</organism>
<gene>
    <name evidence="5" type="ORF">DI544_04125</name>
</gene>
<dbReference type="GO" id="GO:0015159">
    <property type="term" value="F:polysaccharide transmembrane transporter activity"/>
    <property type="evidence" value="ECO:0007669"/>
    <property type="project" value="InterPro"/>
</dbReference>
<feature type="domain" description="Polysaccharide export protein N-terminal" evidence="3">
    <location>
        <begin position="44"/>
        <end position="117"/>
    </location>
</feature>
<protein>
    <submittedName>
        <fullName evidence="5">Sugar transporter</fullName>
    </submittedName>
</protein>
<dbReference type="Pfam" id="PF10531">
    <property type="entry name" value="SLBB"/>
    <property type="match status" value="1"/>
</dbReference>
<dbReference type="AlphaFoldDB" id="A0A2W5PG74"/>
<evidence type="ECO:0000256" key="1">
    <source>
        <dbReference type="ARBA" id="ARBA00022729"/>
    </source>
</evidence>
<proteinExistence type="predicted"/>
<reference evidence="5 6" key="1">
    <citation type="submission" date="2017-08" db="EMBL/GenBank/DDBJ databases">
        <title>Infants hospitalized years apart are colonized by the same room-sourced microbial strains.</title>
        <authorList>
            <person name="Brooks B."/>
            <person name="Olm M.R."/>
            <person name="Firek B.A."/>
            <person name="Baker R."/>
            <person name="Thomas B.C."/>
            <person name="Morowitz M.J."/>
            <person name="Banfield J.F."/>
        </authorList>
    </citation>
    <scope>NUCLEOTIDE SEQUENCE [LARGE SCALE GENOMIC DNA]</scope>
    <source>
        <strain evidence="5">S2_005_001_R1_22</strain>
    </source>
</reference>
<comment type="caution">
    <text evidence="5">The sequence shown here is derived from an EMBL/GenBank/DDBJ whole genome shotgun (WGS) entry which is preliminary data.</text>
</comment>
<name>A0A2W5PG74_9SPHN</name>
<dbReference type="PANTHER" id="PTHR33619">
    <property type="entry name" value="POLYSACCHARIDE EXPORT PROTEIN GFCE-RELATED"/>
    <property type="match status" value="1"/>
</dbReference>
<feature type="domain" description="Soluble ligand binding" evidence="4">
    <location>
        <begin position="124"/>
        <end position="173"/>
    </location>
</feature>
<dbReference type="Pfam" id="PF02563">
    <property type="entry name" value="Poly_export"/>
    <property type="match status" value="1"/>
</dbReference>
<evidence type="ECO:0000259" key="4">
    <source>
        <dbReference type="Pfam" id="PF10531"/>
    </source>
</evidence>
<dbReference type="InterPro" id="IPR049712">
    <property type="entry name" value="Poly_export"/>
</dbReference>
<accession>A0A2W5PG74</accession>
<dbReference type="Gene3D" id="3.10.560.10">
    <property type="entry name" value="Outer membrane lipoprotein wza domain like"/>
    <property type="match status" value="1"/>
</dbReference>
<keyword evidence="5" id="KW-0762">Sugar transport</keyword>
<dbReference type="Gene3D" id="3.30.1950.10">
    <property type="entry name" value="wza like domain"/>
    <property type="match status" value="1"/>
</dbReference>
<evidence type="ECO:0000313" key="6">
    <source>
        <dbReference type="Proteomes" id="UP000249229"/>
    </source>
</evidence>
<feature type="chain" id="PRO_5016012666" evidence="2">
    <location>
        <begin position="20"/>
        <end position="208"/>
    </location>
</feature>
<dbReference type="PANTHER" id="PTHR33619:SF3">
    <property type="entry name" value="POLYSACCHARIDE EXPORT PROTEIN GFCE-RELATED"/>
    <property type="match status" value="1"/>
</dbReference>